<sequence>MSGEKDANVIFCLKKKFYKRSCKPKWKTTWEEINGAINRRPLATSSIQSQTLCRERAPRQGQHFSHLQLPPAVHCAPDFRVDRSCACAHNIIDNFCT</sequence>
<name>A0AAX3AU01_9ABAC</name>
<organism evidence="1 2">
    <name type="scientific">Olene mendosa nucleopolyhedrovirus</name>
    <dbReference type="NCBI Taxonomy" id="2933796"/>
    <lineage>
        <taxon>Viruses</taxon>
        <taxon>Viruses incertae sedis</taxon>
        <taxon>Naldaviricetes</taxon>
        <taxon>Lefavirales</taxon>
        <taxon>Baculoviridae</taxon>
        <taxon>Alphabaculovirus</taxon>
        <taxon>Alphabaculovirus olmendosae</taxon>
    </lineage>
</organism>
<keyword evidence="2" id="KW-1185">Reference proteome</keyword>
<accession>A0AAX3AU01</accession>
<evidence type="ECO:0000313" key="2">
    <source>
        <dbReference type="Proteomes" id="UP001157381"/>
    </source>
</evidence>
<dbReference type="EMBL" id="MZ766431">
    <property type="protein sequence ID" value="UOQ18846.1"/>
    <property type="molecule type" value="Genomic_DNA"/>
</dbReference>
<protein>
    <submittedName>
        <fullName evidence="1">BRO-C</fullName>
    </submittedName>
</protein>
<reference evidence="1 2" key="1">
    <citation type="journal article" date="2022" name="Virus Genes">
        <title>The complete genome sequence of an alphabaculovirus from the brown tussock moth, Olene mendosa Hubner, expands our knowledge of lymantriine baculovirus diversity and evolution.</title>
        <authorList>
            <person name="Harrison R.L."/>
            <person name="Rowley D.L."/>
        </authorList>
    </citation>
    <scope>NUCLEOTIDE SEQUENCE [LARGE SCALE GENOMIC DNA]</scope>
    <source>
        <strain evidence="1">435</strain>
    </source>
</reference>
<dbReference type="Proteomes" id="UP001157381">
    <property type="component" value="Segment"/>
</dbReference>
<dbReference type="KEGG" id="vg:80544241"/>
<dbReference type="GeneID" id="80544241"/>
<evidence type="ECO:0000313" key="1">
    <source>
        <dbReference type="EMBL" id="UOQ18846.1"/>
    </source>
</evidence>
<proteinExistence type="predicted"/>
<dbReference type="RefSeq" id="YP_010805347.1">
    <property type="nucleotide sequence ID" value="NC_077147.1"/>
</dbReference>